<dbReference type="PANTHER" id="PTHR36398">
    <property type="entry name" value="PLASMA MEMBRANE FUSION PROTEIN"/>
    <property type="match status" value="1"/>
</dbReference>
<reference evidence="1" key="1">
    <citation type="submission" date="2022-03" db="EMBL/GenBank/DDBJ databases">
        <title>A functionally conserved STORR gene fusion in Papaver species that diverged 16.8 million years ago.</title>
        <authorList>
            <person name="Catania T."/>
        </authorList>
    </citation>
    <scope>NUCLEOTIDE SEQUENCE</scope>
    <source>
        <strain evidence="1">S-191538</strain>
    </source>
</reference>
<proteinExistence type="predicted"/>
<comment type="caution">
    <text evidence="1">The sequence shown here is derived from an EMBL/GenBank/DDBJ whole genome shotgun (WGS) entry which is preliminary data.</text>
</comment>
<dbReference type="PANTHER" id="PTHR36398:SF1">
    <property type="entry name" value="PLASMA MEMBRANE FUSION PROTEIN"/>
    <property type="match status" value="1"/>
</dbReference>
<dbReference type="EMBL" id="JAJJMA010163344">
    <property type="protein sequence ID" value="MCL7036009.1"/>
    <property type="molecule type" value="Genomic_DNA"/>
</dbReference>
<organism evidence="1 2">
    <name type="scientific">Papaver nudicaule</name>
    <name type="common">Iceland poppy</name>
    <dbReference type="NCBI Taxonomy" id="74823"/>
    <lineage>
        <taxon>Eukaryota</taxon>
        <taxon>Viridiplantae</taxon>
        <taxon>Streptophyta</taxon>
        <taxon>Embryophyta</taxon>
        <taxon>Tracheophyta</taxon>
        <taxon>Spermatophyta</taxon>
        <taxon>Magnoliopsida</taxon>
        <taxon>Ranunculales</taxon>
        <taxon>Papaveraceae</taxon>
        <taxon>Papaveroideae</taxon>
        <taxon>Papaver</taxon>
    </lineage>
</organism>
<dbReference type="AlphaFoldDB" id="A0AA41SAL4"/>
<dbReference type="GO" id="GO:0009507">
    <property type="term" value="C:chloroplast"/>
    <property type="evidence" value="ECO:0007669"/>
    <property type="project" value="TreeGrafter"/>
</dbReference>
<evidence type="ECO:0000313" key="1">
    <source>
        <dbReference type="EMBL" id="MCL7036009.1"/>
    </source>
</evidence>
<protein>
    <submittedName>
        <fullName evidence="1">Uncharacterized protein</fullName>
    </submittedName>
</protein>
<dbReference type="Proteomes" id="UP001177140">
    <property type="component" value="Unassembled WGS sequence"/>
</dbReference>
<sequence>MTPAGARLISTVTGISPPIPFQSKTSLPPLKTPPLQQQQPHHFIINTKTNRRNFSIFPLLTLIPFLYQPSPASAFSLGISGPKDWLRDQKKKASKYVLAPIDSSRNSLRTAHLLLSKDSDNPDKDFEEVQNLLRSATRDCVPLERNSFVSFQASTGVEVCTFSLVLKNAASLLEDNDPVKLETEAILGSLIRSLSSLNGVANDADFQLASSREKVADALLDTITSLDKFEQGIKDCLEI</sequence>
<accession>A0AA41SAL4</accession>
<gene>
    <name evidence="1" type="ORF">MKW94_027973</name>
</gene>
<evidence type="ECO:0000313" key="2">
    <source>
        <dbReference type="Proteomes" id="UP001177140"/>
    </source>
</evidence>
<keyword evidence="2" id="KW-1185">Reference proteome</keyword>
<name>A0AA41SAL4_PAPNU</name>